<evidence type="ECO:0000313" key="11">
    <source>
        <dbReference type="EMBL" id="GEM09629.1"/>
    </source>
</evidence>
<dbReference type="InterPro" id="IPR036691">
    <property type="entry name" value="Endo/exonu/phosph_ase_sf"/>
</dbReference>
<dbReference type="GO" id="GO:0015031">
    <property type="term" value="P:protein transport"/>
    <property type="evidence" value="ECO:0007669"/>
    <property type="project" value="UniProtKB-KW"/>
</dbReference>
<comment type="similarity">
    <text evidence="3">In the central section; belongs to the inositol 1,4,5-trisphosphate 5-phosphatase family.</text>
</comment>
<evidence type="ECO:0000256" key="8">
    <source>
        <dbReference type="ARBA" id="ARBA00022927"/>
    </source>
</evidence>
<dbReference type="EMBL" id="BJWK01000008">
    <property type="protein sequence ID" value="GEM09629.1"/>
    <property type="molecule type" value="Genomic_DNA"/>
</dbReference>
<keyword evidence="6" id="KW-0963">Cytoplasm</keyword>
<evidence type="ECO:0000259" key="10">
    <source>
        <dbReference type="PROSITE" id="PS50275"/>
    </source>
</evidence>
<feature type="domain" description="SAC" evidence="10">
    <location>
        <begin position="173"/>
        <end position="544"/>
    </location>
</feature>
<feature type="region of interest" description="Disordered" evidence="9">
    <location>
        <begin position="1011"/>
        <end position="1175"/>
    </location>
</feature>
<reference evidence="11 12" key="1">
    <citation type="submission" date="2019-07" db="EMBL/GenBank/DDBJ databases">
        <title>Rhodotorula toruloides NBRC10032 genome sequencing.</title>
        <authorList>
            <person name="Shida Y."/>
            <person name="Takaku H."/>
            <person name="Ogasawara W."/>
            <person name="Mori K."/>
        </authorList>
    </citation>
    <scope>NUCLEOTIDE SEQUENCE [LARGE SCALE GENOMIC DNA]</scope>
    <source>
        <strain evidence="11 12">NBRC10032</strain>
    </source>
</reference>
<dbReference type="GO" id="GO:0043813">
    <property type="term" value="F:phosphatidylinositol-3,5-bisphosphate 5-phosphatase activity"/>
    <property type="evidence" value="ECO:0007669"/>
    <property type="project" value="TreeGrafter"/>
</dbReference>
<dbReference type="AlphaFoldDB" id="A0A511KGX8"/>
<protein>
    <recommendedName>
        <fullName evidence="4">phosphoinositide 5-phosphatase</fullName>
        <ecNumber evidence="4">3.1.3.36</ecNumber>
    </recommendedName>
</protein>
<proteinExistence type="inferred from homology"/>
<dbReference type="Pfam" id="PF22669">
    <property type="entry name" value="Exo_endo_phos2"/>
    <property type="match status" value="1"/>
</dbReference>
<dbReference type="PANTHER" id="PTHR11200">
    <property type="entry name" value="INOSITOL 5-PHOSPHATASE"/>
    <property type="match status" value="1"/>
</dbReference>
<organism evidence="11 12">
    <name type="scientific">Rhodotorula toruloides</name>
    <name type="common">Yeast</name>
    <name type="synonym">Rhodosporidium toruloides</name>
    <dbReference type="NCBI Taxonomy" id="5286"/>
    <lineage>
        <taxon>Eukaryota</taxon>
        <taxon>Fungi</taxon>
        <taxon>Dikarya</taxon>
        <taxon>Basidiomycota</taxon>
        <taxon>Pucciniomycotina</taxon>
        <taxon>Microbotryomycetes</taxon>
        <taxon>Sporidiobolales</taxon>
        <taxon>Sporidiobolaceae</taxon>
        <taxon>Rhodotorula</taxon>
    </lineage>
</organism>
<feature type="region of interest" description="Disordered" evidence="9">
    <location>
        <begin position="202"/>
        <end position="228"/>
    </location>
</feature>
<dbReference type="InterPro" id="IPR002013">
    <property type="entry name" value="SAC_dom"/>
</dbReference>
<dbReference type="EC" id="3.1.3.36" evidence="4"/>
<dbReference type="PROSITE" id="PS50275">
    <property type="entry name" value="SAC"/>
    <property type="match status" value="1"/>
</dbReference>
<dbReference type="SUPFAM" id="SSF56219">
    <property type="entry name" value="DNase I-like"/>
    <property type="match status" value="1"/>
</dbReference>
<feature type="compositionally biased region" description="Low complexity" evidence="9">
    <location>
        <begin position="1052"/>
        <end position="1063"/>
    </location>
</feature>
<dbReference type="FunFam" id="3.60.10.10:FF:000029">
    <property type="entry name" value="Inositol polyphosphate 5-phosphatase"/>
    <property type="match status" value="1"/>
</dbReference>
<accession>A0A511KGX8</accession>
<dbReference type="GO" id="GO:0005737">
    <property type="term" value="C:cytoplasm"/>
    <property type="evidence" value="ECO:0007669"/>
    <property type="project" value="UniProtKB-SubCell"/>
</dbReference>
<gene>
    <name evidence="11" type="ORF">Rt10032_c08g3646</name>
</gene>
<feature type="compositionally biased region" description="Low complexity" evidence="9">
    <location>
        <begin position="1090"/>
        <end position="1115"/>
    </location>
</feature>
<dbReference type="InterPro" id="IPR046985">
    <property type="entry name" value="IP5"/>
</dbReference>
<dbReference type="Pfam" id="PF02383">
    <property type="entry name" value="Syja_N"/>
    <property type="match status" value="1"/>
</dbReference>
<feature type="compositionally biased region" description="Polar residues" evidence="9">
    <location>
        <begin position="1011"/>
        <end position="1021"/>
    </location>
</feature>
<keyword evidence="8" id="KW-0653">Protein transport</keyword>
<keyword evidence="7" id="KW-0378">Hydrolase</keyword>
<feature type="region of interest" description="Disordered" evidence="9">
    <location>
        <begin position="152"/>
        <end position="171"/>
    </location>
</feature>
<dbReference type="SMART" id="SM00128">
    <property type="entry name" value="IPPc"/>
    <property type="match status" value="1"/>
</dbReference>
<dbReference type="GO" id="GO:0004439">
    <property type="term" value="F:phosphatidylinositol-4,5-bisphosphate 5-phosphatase activity"/>
    <property type="evidence" value="ECO:0007669"/>
    <property type="project" value="UniProtKB-EC"/>
</dbReference>
<sequence length="1261" mass="137957">MQVVPLSLYLIRHPRTLVLVSSDYCLLFKPAPATKASDDAGSVSIVMEFLERDEVDLESAVLLHSRVSGCLGVLAVGNETFLSIITHAIPLGSTYSRPFLGPGTEPINRILAVDFFCLTSPSFDYLHAPISSVDSYSASPGNDSFEDAASLASSSSSSLRTEPTPNEHPCQGIRKILSNSSFYFSSGADAFDLSTRLQARLEKAPQGKAAPEAADRGSGDDEPSLDGYDAAEIDHDARFLWNTYLVAPILSFRSSLPLNLREEFDRQGFMVLAIQGYAGTYDVTLGGESAVLSLVSRLGWKRSGTRFNVRGVDDDGSVANFVETETILRTRDLCFSYVQTRGSVPLFWEEGGGQPFNPKITITRPLEASLPAFLRHCEDLLEHYSRFHITNLLSSKEGEAALTASYEAHLKAAKEMDQNVAKGVGVTEFDFHARSKVGGIESVKSQLSKEIGDVEEDFGACVVGVDQEGRTTPILTQKGVFRTNCKDCLDRTNAVEDSLSRFAIEDFLRNTQPGWLGSDAAQLWASHRVLWADNGDALSKIYVGTGAINSSFTRSGKRNLAGLLSDASKSVNRVFQQQLFDSGKQKAIDALLGNLATSRKVRIFNPIHDTLRARLRERASEFTTSEATTIWVGTYNLNGKSPGEESLLDWIFPVDGPEPSILVLGFQEIVPLSPQQIMSTDPEKKRRWEQHILQTLATRPDKKCDYIILRSGQLVGTALIVLCKTEIAGEMRNVEAAIKKTGVRGLAGNKGAVAIRLDYRASSFCFVTAHLAAGHSNVDERNQDYITISRGLHFARGKTIDSHDNVCWCLDSNYRISLGNDEVRTLAELDDYDALYSADQLNVAMRTRGVFEGYQEAPLLFRPTYKYDNGTDDYDTSEKMRIPAYTDRILYKGPDLDCSRYSRAELRMSDHRPVYAIFRARIRTIDQAKRAALRKELLQDLLANPPEDALENQLSQVDLNGTKTLRRLPPPSDDQQAWWNGKLQLFEPPEVPPKPRNLAVSNPFDPGFYKSSPSISISNGQAAPAPSQRMPPPAVPRKTVPTGDLLDLDDMSSTTTERSNSSSAVAPTSFQTVKRKLPPPAPRATSPSVSRSTDSLASDAASIASRSPSVSSVSKKPPPPVPGRPKERDFDSLFFPDANFSTPPVSPPDIPVGGLPTSSSKFTGSEAPGSSGPVHVIEASTFSRPLNSTLTLAGKANQRYAQDAAGEVGDSLTEEMLGNVAQDLEAPYRHNISSYNESAQVEAHERGAARALEAQDEQVRQ</sequence>
<feature type="region of interest" description="Disordered" evidence="9">
    <location>
        <begin position="1235"/>
        <end position="1261"/>
    </location>
</feature>
<dbReference type="GO" id="GO:0046856">
    <property type="term" value="P:phosphatidylinositol dephosphorylation"/>
    <property type="evidence" value="ECO:0007669"/>
    <property type="project" value="InterPro"/>
</dbReference>
<dbReference type="PANTHER" id="PTHR11200:SF257">
    <property type="entry name" value="PHOSPHOINOSITIDE 5-PHOSPHATASE"/>
    <property type="match status" value="1"/>
</dbReference>
<evidence type="ECO:0000256" key="9">
    <source>
        <dbReference type="SAM" id="MobiDB-lite"/>
    </source>
</evidence>
<evidence type="ECO:0000256" key="6">
    <source>
        <dbReference type="ARBA" id="ARBA00022490"/>
    </source>
</evidence>
<comment type="subcellular location">
    <subcellularLocation>
        <location evidence="1">Cytoplasm</location>
    </subcellularLocation>
</comment>
<evidence type="ECO:0000256" key="5">
    <source>
        <dbReference type="ARBA" id="ARBA00022448"/>
    </source>
</evidence>
<dbReference type="Proteomes" id="UP000321518">
    <property type="component" value="Unassembled WGS sequence"/>
</dbReference>
<evidence type="ECO:0000313" key="12">
    <source>
        <dbReference type="Proteomes" id="UP000321518"/>
    </source>
</evidence>
<dbReference type="InterPro" id="IPR000300">
    <property type="entry name" value="IPPc"/>
</dbReference>
<evidence type="ECO:0000256" key="1">
    <source>
        <dbReference type="ARBA" id="ARBA00004496"/>
    </source>
</evidence>
<evidence type="ECO:0000256" key="3">
    <source>
        <dbReference type="ARBA" id="ARBA00009678"/>
    </source>
</evidence>
<dbReference type="GO" id="GO:0016020">
    <property type="term" value="C:membrane"/>
    <property type="evidence" value="ECO:0007669"/>
    <property type="project" value="TreeGrafter"/>
</dbReference>
<comment type="similarity">
    <text evidence="2">Belongs to the synaptojanin family.</text>
</comment>
<dbReference type="Gene3D" id="3.60.10.10">
    <property type="entry name" value="Endonuclease/exonuclease/phosphatase"/>
    <property type="match status" value="1"/>
</dbReference>
<keyword evidence="5" id="KW-0813">Transport</keyword>
<comment type="caution">
    <text evidence="11">The sequence shown here is derived from an EMBL/GenBank/DDBJ whole genome shotgun (WGS) entry which is preliminary data.</text>
</comment>
<dbReference type="OrthoDB" id="405996at2759"/>
<name>A0A511KGX8_RHOTO</name>
<evidence type="ECO:0000256" key="2">
    <source>
        <dbReference type="ARBA" id="ARBA00008943"/>
    </source>
</evidence>
<evidence type="ECO:0000256" key="7">
    <source>
        <dbReference type="ARBA" id="ARBA00022801"/>
    </source>
</evidence>
<evidence type="ECO:0000256" key="4">
    <source>
        <dbReference type="ARBA" id="ARBA00013044"/>
    </source>
</evidence>